<reference evidence="2 3" key="1">
    <citation type="submission" date="2018-10" db="EMBL/GenBank/DDBJ databases">
        <title>Genomic Encyclopedia of Type Strains, Phase IV (KMG-IV): sequencing the most valuable type-strain genomes for metagenomic binning, comparative biology and taxonomic classification.</title>
        <authorList>
            <person name="Goeker M."/>
        </authorList>
    </citation>
    <scope>NUCLEOTIDE SEQUENCE [LARGE SCALE GENOMIC DNA]</scope>
    <source>
        <strain evidence="2 3">DSM 25080</strain>
    </source>
</reference>
<organism evidence="2 3">
    <name type="scientific">Umboniibacter marinipuniceus</name>
    <dbReference type="NCBI Taxonomy" id="569599"/>
    <lineage>
        <taxon>Bacteria</taxon>
        <taxon>Pseudomonadati</taxon>
        <taxon>Pseudomonadota</taxon>
        <taxon>Gammaproteobacteria</taxon>
        <taxon>Cellvibrionales</taxon>
        <taxon>Cellvibrionaceae</taxon>
        <taxon>Umboniibacter</taxon>
    </lineage>
</organism>
<keyword evidence="1" id="KW-0472">Membrane</keyword>
<accession>A0A3M0A5M5</accession>
<proteinExistence type="predicted"/>
<dbReference type="EMBL" id="REFJ01000005">
    <property type="protein sequence ID" value="RMA78809.1"/>
    <property type="molecule type" value="Genomic_DNA"/>
</dbReference>
<dbReference type="Pfam" id="PF09842">
    <property type="entry name" value="DUF2069"/>
    <property type="match status" value="1"/>
</dbReference>
<evidence type="ECO:0000256" key="1">
    <source>
        <dbReference type="SAM" id="Phobius"/>
    </source>
</evidence>
<comment type="caution">
    <text evidence="2">The sequence shown here is derived from an EMBL/GenBank/DDBJ whole genome shotgun (WGS) entry which is preliminary data.</text>
</comment>
<evidence type="ECO:0000313" key="2">
    <source>
        <dbReference type="EMBL" id="RMA78809.1"/>
    </source>
</evidence>
<dbReference type="InterPro" id="IPR018643">
    <property type="entry name" value="DUF2069_membrane"/>
</dbReference>
<evidence type="ECO:0000313" key="3">
    <source>
        <dbReference type="Proteomes" id="UP000267187"/>
    </source>
</evidence>
<keyword evidence="1" id="KW-1133">Transmembrane helix</keyword>
<keyword evidence="1" id="KW-0812">Transmembrane</keyword>
<dbReference type="AlphaFoldDB" id="A0A3M0A5M5"/>
<dbReference type="OrthoDB" id="5738125at2"/>
<feature type="transmembrane region" description="Helical" evidence="1">
    <location>
        <begin position="35"/>
        <end position="53"/>
    </location>
</feature>
<keyword evidence="3" id="KW-1185">Reference proteome</keyword>
<sequence>MKYLIHPRVIVCFYLLLIFTQIADTFSSDLTLTTQWIVAIVRVAPLLLLYRAISNETPRLLIWLCFLLLGYFVGATLGSFSPASTLWDFAALACCVILFNSAMFRARALAIADQAESSNHKD</sequence>
<feature type="transmembrane region" description="Helical" evidence="1">
    <location>
        <begin position="86"/>
        <end position="104"/>
    </location>
</feature>
<feature type="transmembrane region" description="Helical" evidence="1">
    <location>
        <begin position="60"/>
        <end position="80"/>
    </location>
</feature>
<dbReference type="RefSeq" id="WP_121877447.1">
    <property type="nucleotide sequence ID" value="NZ_REFJ01000005.1"/>
</dbReference>
<protein>
    <submittedName>
        <fullName evidence="2">Putative membrane protein</fullName>
    </submittedName>
</protein>
<gene>
    <name evidence="2" type="ORF">DFR27_2148</name>
</gene>
<dbReference type="Proteomes" id="UP000267187">
    <property type="component" value="Unassembled WGS sequence"/>
</dbReference>
<name>A0A3M0A5M5_9GAMM</name>